<feature type="transmembrane region" description="Helical" evidence="3">
    <location>
        <begin position="83"/>
        <end position="107"/>
    </location>
</feature>
<evidence type="ECO:0000256" key="2">
    <source>
        <dbReference type="SAM" id="MobiDB-lite"/>
    </source>
</evidence>
<dbReference type="OrthoDB" id="3573673at2"/>
<gene>
    <name evidence="5" type="ORF">DPM19_32200</name>
</gene>
<dbReference type="InterPro" id="IPR004474">
    <property type="entry name" value="LytR_CpsA_psr"/>
</dbReference>
<dbReference type="AlphaFoldDB" id="A0A365GWI3"/>
<accession>A0A365GWI3</accession>
<name>A0A365GWI3_9ACTN</name>
<comment type="caution">
    <text evidence="5">The sequence shown here is derived from an EMBL/GenBank/DDBJ whole genome shotgun (WGS) entry which is preliminary data.</text>
</comment>
<sequence>MGRRAGKRRARSGGALRDRPKLPHALGLTLASALVWGVAHLVAGRKVAGGLLLSLYTLLLLAGGALAVWFQQDLLQIAVQPEWLSRIAAGVLVFGLVWIAVIVWSYATVRPGGLSFAPRTAGVLVVTVLCLAVAVPVGWTARSTYLYRDTLTSIFGDDGGITIDREDPWKGRDRVNILLLGGDAASNRVGVRTDSMTVASIDTRTGNTVLLSLPRNLESFPMPAGPARNRFPYGFTGDGAMTPGLLNEVYQYAEDHPDMVPGKTKDRRGPALVKGTIGEILGLSIDYYILVDMFGFAEIIDAMGGVRVKIDQPIPYGLRGEVLQAGDRRLSGKEALWYGRSRSNSDDYVRMGRQKCLMRAIAQQADPQRVLTQFERLATATRRAISTDIPAGLLPALVDLSGKFRDGGKIQSLQFVPPLIHTGNPDFALIRRLTAQAISDRERRPSRPATPTARPNGPRTPVAGTAAPQQQPKPVSLDATCPS</sequence>
<keyword evidence="3" id="KW-1133">Transmembrane helix</keyword>
<dbReference type="NCBIfam" id="TIGR00350">
    <property type="entry name" value="lytR_cpsA_psr"/>
    <property type="match status" value="1"/>
</dbReference>
<feature type="transmembrane region" description="Helical" evidence="3">
    <location>
        <begin position="119"/>
        <end position="139"/>
    </location>
</feature>
<proteinExistence type="inferred from homology"/>
<comment type="similarity">
    <text evidence="1">Belongs to the LytR/CpsA/Psr (LCP) family.</text>
</comment>
<keyword evidence="3" id="KW-0472">Membrane</keyword>
<dbReference type="InterPro" id="IPR050922">
    <property type="entry name" value="LytR/CpsA/Psr_CW_biosynth"/>
</dbReference>
<reference evidence="5 6" key="1">
    <citation type="submission" date="2018-06" db="EMBL/GenBank/DDBJ databases">
        <title>Actinomadura craniellae sp. nov. isolated from marine sponge Craniella sp.</title>
        <authorList>
            <person name="Li L."/>
            <person name="Xu Q.H."/>
            <person name="Lin H.W."/>
            <person name="Lu Y.H."/>
        </authorList>
    </citation>
    <scope>NUCLEOTIDE SEQUENCE [LARGE SCALE GENOMIC DNA]</scope>
    <source>
        <strain evidence="5 6">LHW63021</strain>
    </source>
</reference>
<dbReference type="PANTHER" id="PTHR33392">
    <property type="entry name" value="POLYISOPRENYL-TEICHOIC ACID--PEPTIDOGLYCAN TEICHOIC ACID TRANSFERASE TAGU"/>
    <property type="match status" value="1"/>
</dbReference>
<feature type="transmembrane region" description="Helical" evidence="3">
    <location>
        <begin position="21"/>
        <end position="43"/>
    </location>
</feature>
<feature type="domain" description="Cell envelope-related transcriptional attenuator" evidence="4">
    <location>
        <begin position="192"/>
        <end position="365"/>
    </location>
</feature>
<evidence type="ECO:0000259" key="4">
    <source>
        <dbReference type="Pfam" id="PF03816"/>
    </source>
</evidence>
<evidence type="ECO:0000313" key="5">
    <source>
        <dbReference type="EMBL" id="RAY11166.1"/>
    </source>
</evidence>
<dbReference type="Gene3D" id="3.40.630.190">
    <property type="entry name" value="LCP protein"/>
    <property type="match status" value="1"/>
</dbReference>
<feature type="region of interest" description="Disordered" evidence="2">
    <location>
        <begin position="436"/>
        <end position="483"/>
    </location>
</feature>
<dbReference type="RefSeq" id="WP_111871865.1">
    <property type="nucleotide sequence ID" value="NZ_QLYX01000021.1"/>
</dbReference>
<evidence type="ECO:0000313" key="6">
    <source>
        <dbReference type="Proteomes" id="UP000251891"/>
    </source>
</evidence>
<feature type="transmembrane region" description="Helical" evidence="3">
    <location>
        <begin position="49"/>
        <end position="71"/>
    </location>
</feature>
<dbReference type="Proteomes" id="UP000251891">
    <property type="component" value="Unassembled WGS sequence"/>
</dbReference>
<organism evidence="5 6">
    <name type="scientific">Actinomadura craniellae</name>
    <dbReference type="NCBI Taxonomy" id="2231787"/>
    <lineage>
        <taxon>Bacteria</taxon>
        <taxon>Bacillati</taxon>
        <taxon>Actinomycetota</taxon>
        <taxon>Actinomycetes</taxon>
        <taxon>Streptosporangiales</taxon>
        <taxon>Thermomonosporaceae</taxon>
        <taxon>Actinomadura</taxon>
    </lineage>
</organism>
<protein>
    <submittedName>
        <fullName evidence="5">LytR family transcriptional regulator</fullName>
    </submittedName>
</protein>
<dbReference type="PANTHER" id="PTHR33392:SF6">
    <property type="entry name" value="POLYISOPRENYL-TEICHOIC ACID--PEPTIDOGLYCAN TEICHOIC ACID TRANSFERASE TAGU"/>
    <property type="match status" value="1"/>
</dbReference>
<evidence type="ECO:0000256" key="1">
    <source>
        <dbReference type="ARBA" id="ARBA00006068"/>
    </source>
</evidence>
<keyword evidence="6" id="KW-1185">Reference proteome</keyword>
<dbReference type="Pfam" id="PF03816">
    <property type="entry name" value="LytR_cpsA_psr"/>
    <property type="match status" value="1"/>
</dbReference>
<dbReference type="EMBL" id="QLYX01000021">
    <property type="protein sequence ID" value="RAY11166.1"/>
    <property type="molecule type" value="Genomic_DNA"/>
</dbReference>
<evidence type="ECO:0000256" key="3">
    <source>
        <dbReference type="SAM" id="Phobius"/>
    </source>
</evidence>
<keyword evidence="3" id="KW-0812">Transmembrane</keyword>